<organism evidence="2">
    <name type="scientific">marine sediment metagenome</name>
    <dbReference type="NCBI Taxonomy" id="412755"/>
    <lineage>
        <taxon>unclassified sequences</taxon>
        <taxon>metagenomes</taxon>
        <taxon>ecological metagenomes</taxon>
    </lineage>
</organism>
<protein>
    <submittedName>
        <fullName evidence="2">Uncharacterized protein</fullName>
    </submittedName>
</protein>
<reference evidence="2" key="1">
    <citation type="journal article" date="2015" name="Nature">
        <title>Complex archaea that bridge the gap between prokaryotes and eukaryotes.</title>
        <authorList>
            <person name="Spang A."/>
            <person name="Saw J.H."/>
            <person name="Jorgensen S.L."/>
            <person name="Zaremba-Niedzwiedzka K."/>
            <person name="Martijn J."/>
            <person name="Lind A.E."/>
            <person name="van Eijk R."/>
            <person name="Schleper C."/>
            <person name="Guy L."/>
            <person name="Ettema T.J."/>
        </authorList>
    </citation>
    <scope>NUCLEOTIDE SEQUENCE</scope>
</reference>
<feature type="compositionally biased region" description="Basic and acidic residues" evidence="1">
    <location>
        <begin position="204"/>
        <end position="220"/>
    </location>
</feature>
<dbReference type="EMBL" id="LAZR01000252">
    <property type="protein sequence ID" value="KKN79123.1"/>
    <property type="molecule type" value="Genomic_DNA"/>
</dbReference>
<feature type="region of interest" description="Disordered" evidence="1">
    <location>
        <begin position="166"/>
        <end position="235"/>
    </location>
</feature>
<comment type="caution">
    <text evidence="2">The sequence shown here is derived from an EMBL/GenBank/DDBJ whole genome shotgun (WGS) entry which is preliminary data.</text>
</comment>
<name>A0A0F9WKU2_9ZZZZ</name>
<gene>
    <name evidence="2" type="ORF">LCGC14_0343110</name>
</gene>
<dbReference type="AlphaFoldDB" id="A0A0F9WKU2"/>
<accession>A0A0F9WKU2</accession>
<evidence type="ECO:0000256" key="1">
    <source>
        <dbReference type="SAM" id="MobiDB-lite"/>
    </source>
</evidence>
<sequence length="307" mass="33879">MPEKLSSDGTYKARATEWGVAESSTGLPQYFLDFIIHAKWNPDTEEWEDYTEMDESHSGFFCLRGKKDQELRICKQIAKIFGWEGPSFSELARIDVSEVEFQVRIEENNNPDYADKHPFKVEWLDLADAIPGSGVVVLDDSGLAALDKKYALVFKRGGTAVAAKSASAKAAPSRLKQQEPAPKEPVVVSKEQKQINMAAKAKKNRDAKEKDDKDKSDKEGGTPPARPRPGAKDKTVVTFSPLDGETAWSAICVAQAAADMDDTVAEKILYDVEVAVIGREDFDDNAFTDEQWGEIAVRTIAEIQSAS</sequence>
<proteinExistence type="predicted"/>
<evidence type="ECO:0000313" key="2">
    <source>
        <dbReference type="EMBL" id="KKN79123.1"/>
    </source>
</evidence>